<dbReference type="PANTHER" id="PTHR23242:SF9">
    <property type="entry name" value="TRANSCRIPTION FACTOR HOXA13"/>
    <property type="match status" value="1"/>
</dbReference>
<dbReference type="InterPro" id="IPR032722">
    <property type="entry name" value="Deaminase_XOO_2897"/>
</dbReference>
<dbReference type="PROSITE" id="PS50030">
    <property type="entry name" value="UBA"/>
    <property type="match status" value="1"/>
</dbReference>
<dbReference type="InterPro" id="IPR005506">
    <property type="entry name" value="DUF312_ALF"/>
</dbReference>
<feature type="coiled-coil region" evidence="1">
    <location>
        <begin position="384"/>
        <end position="418"/>
    </location>
</feature>
<dbReference type="Pfam" id="PF03752">
    <property type="entry name" value="ALF"/>
    <property type="match status" value="6"/>
</dbReference>
<reference evidence="4" key="1">
    <citation type="journal article" date="2014" name="Int. J. Syst. Evol. Microbiol.">
        <title>Complete genome sequence of Corynebacterium casei LMG S-19264T (=DSM 44701T), isolated from a smear-ripened cheese.</title>
        <authorList>
            <consortium name="US DOE Joint Genome Institute (JGI-PGF)"/>
            <person name="Walter F."/>
            <person name="Albersmeier A."/>
            <person name="Kalinowski J."/>
            <person name="Ruckert C."/>
        </authorList>
    </citation>
    <scope>NUCLEOTIDE SEQUENCE</scope>
    <source>
        <strain evidence="4">JCM 3313</strain>
    </source>
</reference>
<sequence length="1314" mass="135527">MKSVRREHRLLRVGLVAVLTSALLAQVGTNQATAGPVERTASGVETSADRPLTPRAKALILWRSGGDQVKAAAEKALLGSDAEVDAFLNQRLDRLVELDDRIAVNRILAAGGPATRSAAQAALDAGDTNPDVLRDFLITGWSTASNTDLRIRVNQIYAAGGAQVQRAAQAALDDGSPEALRNFLEVTSVQAANTDLRIRVNQIYAAGGPAVRAAAQTALDAETPEALRLFISREWEVAEARDQETASITQLVAAAKLAGEQAAQETQAAKDSADKALREADLARQAAELAAEAAEAAKNNAAGAAEAANQAATAANRAASAATTAIGAANAATTAARIAANAATRAAAAATKAGQASSTAWNFAAAARVDRGRAGDAARAAIGASNASNEAQQAVQAIDLAQNALSRAQEAVNAANSAGSNANQSAEAAQEAVRWARSAGADASAAEAAAARSRAQAGLANRAAASARAYAVEAADAASRARELAAKAVIDALLASAAADEAARRAGEAENAARLATEHANAASNAAQIAVDSAAQAARLYNAARQADSERLTIQAEQAALAARQANQVSDHLGLVRRWSAPQQAQRDAQTNQWLAEATAPGADPALVAANGRKIAMKLVATSGPWSKAAAASALSGADPEVREYVRTGIAQAAALDDRETVQQLIADAPQSKKNAGNAALAGSDADVRRFLESPDYPERGTDLRIEVNQVLAAARDAGDATVAAAAQRALDSGTVAAYSEFLDTGQNSAREHDDRIAINQLIANPNTGPEARLLGQAALEGPPELIRQYRHGGQHIAIRHDREAAAHNAVVAAMVAEAASVASTALQNAATAQSVAATARKAAEEAAGYARQAAGHADAAARSANEALASAEEAKASAERAARSAETAVQAAARASQSAVRAARSAVSARSSANIAAGHATSAMQAAHQAYQDAVDAGADAEAAVNAANEARSKAIDKANREIAAEKARFAEQVNNACNNVPPGPERDDCVTRAQRMIADPKGESERNVAICNQLKQGSEQAFNECLKGAYNPALTYIINKAIADAESEAEAERWWTIAGFVVAGAVVIGAGMFCAQVCTAPLAGALIGAEAGFLATAAGAGIEVAIGAEFLTGVVADSFLASRLGALAEVNFLGGVAVRGALVHLDLNVIRQAAGSCVTSRVAIATSLCLIAVQYWASDIARVAYDFRRVVPAPKPGINVAVAKLPGWNDPVFKDDYIRALSGERMHSEQRIIDTIKKRNEGLPEGQRFDPKEITELFTERSPCPDPCQPLLRTELSPEAKIYYVVQYLGGNSAEEARMLNNLLSIMARGGF</sequence>
<dbReference type="EMBL" id="BMRG01000002">
    <property type="protein sequence ID" value="GGP41340.1"/>
    <property type="molecule type" value="Genomic_DNA"/>
</dbReference>
<feature type="coiled-coil region" evidence="1">
    <location>
        <begin position="277"/>
        <end position="311"/>
    </location>
</feature>
<dbReference type="PANTHER" id="PTHR23242">
    <property type="entry name" value="TRANSCRIPTION FACTOR HOXA13"/>
    <property type="match status" value="1"/>
</dbReference>
<evidence type="ECO:0000313" key="5">
    <source>
        <dbReference type="Proteomes" id="UP000639606"/>
    </source>
</evidence>
<evidence type="ECO:0000313" key="4">
    <source>
        <dbReference type="EMBL" id="GGP41340.1"/>
    </source>
</evidence>
<feature type="signal peptide" evidence="2">
    <location>
        <begin position="1"/>
        <end position="25"/>
    </location>
</feature>
<keyword evidence="5" id="KW-1185">Reference proteome</keyword>
<dbReference type="Proteomes" id="UP000639606">
    <property type="component" value="Unassembled WGS sequence"/>
</dbReference>
<evidence type="ECO:0000256" key="2">
    <source>
        <dbReference type="SAM" id="SignalP"/>
    </source>
</evidence>
<dbReference type="InterPro" id="IPR015940">
    <property type="entry name" value="UBA"/>
</dbReference>
<feature type="coiled-coil region" evidence="1">
    <location>
        <begin position="862"/>
        <end position="889"/>
    </location>
</feature>
<accession>A0A918AIE4</accession>
<protein>
    <recommendedName>
        <fullName evidence="3">UBA domain-containing protein</fullName>
    </recommendedName>
</protein>
<name>A0A918AIE4_9PSEU</name>
<feature type="chain" id="PRO_5039437990" description="UBA domain-containing protein" evidence="2">
    <location>
        <begin position="26"/>
        <end position="1314"/>
    </location>
</feature>
<proteinExistence type="predicted"/>
<dbReference type="Pfam" id="PF14440">
    <property type="entry name" value="XOO_2897-deam"/>
    <property type="match status" value="1"/>
</dbReference>
<reference evidence="4" key="2">
    <citation type="submission" date="2020-09" db="EMBL/GenBank/DDBJ databases">
        <authorList>
            <person name="Sun Q."/>
            <person name="Ohkuma M."/>
        </authorList>
    </citation>
    <scope>NUCLEOTIDE SEQUENCE</scope>
    <source>
        <strain evidence="4">JCM 3313</strain>
    </source>
</reference>
<feature type="domain" description="UBA" evidence="3">
    <location>
        <begin position="97"/>
        <end position="140"/>
    </location>
</feature>
<dbReference type="RefSeq" id="WP_189221938.1">
    <property type="nucleotide sequence ID" value="NZ_BMRG01000002.1"/>
</dbReference>
<gene>
    <name evidence="4" type="ORF">GCM10010185_10610</name>
</gene>
<keyword evidence="2" id="KW-0732">Signal</keyword>
<organism evidence="4 5">
    <name type="scientific">Saccharothrix coeruleofusca</name>
    <dbReference type="NCBI Taxonomy" id="33919"/>
    <lineage>
        <taxon>Bacteria</taxon>
        <taxon>Bacillati</taxon>
        <taxon>Actinomycetota</taxon>
        <taxon>Actinomycetes</taxon>
        <taxon>Pseudonocardiales</taxon>
        <taxon>Pseudonocardiaceae</taxon>
        <taxon>Saccharothrix</taxon>
    </lineage>
</organism>
<evidence type="ECO:0000259" key="3">
    <source>
        <dbReference type="PROSITE" id="PS50030"/>
    </source>
</evidence>
<keyword evidence="1" id="KW-0175">Coiled coil</keyword>
<comment type="caution">
    <text evidence="4">The sequence shown here is derived from an EMBL/GenBank/DDBJ whole genome shotgun (WGS) entry which is preliminary data.</text>
</comment>
<evidence type="ECO:0000256" key="1">
    <source>
        <dbReference type="SAM" id="Coils"/>
    </source>
</evidence>